<proteinExistence type="predicted"/>
<name>A0A9Q1FGE0_SYNKA</name>
<evidence type="ECO:0000313" key="2">
    <source>
        <dbReference type="Proteomes" id="UP001152622"/>
    </source>
</evidence>
<reference evidence="1" key="1">
    <citation type="journal article" date="2023" name="Science">
        <title>Genome structures resolve the early diversification of teleost fishes.</title>
        <authorList>
            <person name="Parey E."/>
            <person name="Louis A."/>
            <person name="Montfort J."/>
            <person name="Bouchez O."/>
            <person name="Roques C."/>
            <person name="Iampietro C."/>
            <person name="Lluch J."/>
            <person name="Castinel A."/>
            <person name="Donnadieu C."/>
            <person name="Desvignes T."/>
            <person name="Floi Bucao C."/>
            <person name="Jouanno E."/>
            <person name="Wen M."/>
            <person name="Mejri S."/>
            <person name="Dirks R."/>
            <person name="Jansen H."/>
            <person name="Henkel C."/>
            <person name="Chen W.J."/>
            <person name="Zahm M."/>
            <person name="Cabau C."/>
            <person name="Klopp C."/>
            <person name="Thompson A.W."/>
            <person name="Robinson-Rechavi M."/>
            <person name="Braasch I."/>
            <person name="Lecointre G."/>
            <person name="Bobe J."/>
            <person name="Postlethwait J.H."/>
            <person name="Berthelot C."/>
            <person name="Roest Crollius H."/>
            <person name="Guiguen Y."/>
        </authorList>
    </citation>
    <scope>NUCLEOTIDE SEQUENCE</scope>
    <source>
        <strain evidence="1">WJC10195</strain>
    </source>
</reference>
<sequence>MHPFLVGETLSRERWCKHFPSVRVRLPEDMMALLPKLRLWNTKAVVLSYGFANTSKAASGPLPAAARAHRKQQGVTNGRSPCTFQISTFRSVSVL</sequence>
<dbReference type="EMBL" id="JAINUF010000006">
    <property type="protein sequence ID" value="KAJ8357826.1"/>
    <property type="molecule type" value="Genomic_DNA"/>
</dbReference>
<accession>A0A9Q1FGE0</accession>
<protein>
    <submittedName>
        <fullName evidence="1">Uncharacterized protein</fullName>
    </submittedName>
</protein>
<dbReference type="Proteomes" id="UP001152622">
    <property type="component" value="Chromosome 6"/>
</dbReference>
<evidence type="ECO:0000313" key="1">
    <source>
        <dbReference type="EMBL" id="KAJ8357826.1"/>
    </source>
</evidence>
<keyword evidence="2" id="KW-1185">Reference proteome</keyword>
<comment type="caution">
    <text evidence="1">The sequence shown here is derived from an EMBL/GenBank/DDBJ whole genome shotgun (WGS) entry which is preliminary data.</text>
</comment>
<gene>
    <name evidence="1" type="ORF">SKAU_G00206200</name>
</gene>
<organism evidence="1 2">
    <name type="scientific">Synaphobranchus kaupii</name>
    <name type="common">Kaup's arrowtooth eel</name>
    <dbReference type="NCBI Taxonomy" id="118154"/>
    <lineage>
        <taxon>Eukaryota</taxon>
        <taxon>Metazoa</taxon>
        <taxon>Chordata</taxon>
        <taxon>Craniata</taxon>
        <taxon>Vertebrata</taxon>
        <taxon>Euteleostomi</taxon>
        <taxon>Actinopterygii</taxon>
        <taxon>Neopterygii</taxon>
        <taxon>Teleostei</taxon>
        <taxon>Anguilliformes</taxon>
        <taxon>Synaphobranchidae</taxon>
        <taxon>Synaphobranchus</taxon>
    </lineage>
</organism>
<dbReference type="AlphaFoldDB" id="A0A9Q1FGE0"/>